<keyword evidence="2" id="KW-1185">Reference proteome</keyword>
<protein>
    <submittedName>
        <fullName evidence="1">Uncharacterized protein</fullName>
    </submittedName>
</protein>
<evidence type="ECO:0000313" key="1">
    <source>
        <dbReference type="EMBL" id="KAH7833289.1"/>
    </source>
</evidence>
<accession>A0ACB7WXU3</accession>
<reference evidence="1 2" key="1">
    <citation type="journal article" date="2021" name="Hortic Res">
        <title>High-quality reference genome and annotation aids understanding of berry development for evergreen blueberry (Vaccinium darrowii).</title>
        <authorList>
            <person name="Yu J."/>
            <person name="Hulse-Kemp A.M."/>
            <person name="Babiker E."/>
            <person name="Staton M."/>
        </authorList>
    </citation>
    <scope>NUCLEOTIDE SEQUENCE [LARGE SCALE GENOMIC DNA]</scope>
    <source>
        <strain evidence="2">cv. NJ 8807/NJ 8810</strain>
        <tissue evidence="1">Young leaf</tissue>
    </source>
</reference>
<sequence length="334" mass="37932">MAPSKTYDSLTEDFSYALLLLTIVALLVAIVATWVLSERKELQDQLNVSSSDSSGASIHFLEDADRRLIENLRNKGSFPILAVVETENEGEATVEAASDAINPYLHYFDRTPESYNAFCDRYRIPSDVQVKLVADSDTMPFEEGRLNLPLYAITEGGIQFPLDPFFRLVLATIDLTTFQLSGGMFRIIMGIIELRKRHSLIFDLPELFEIYSLSYNAASGRRFFFVRDKYDHLVHTLPDSDPFINDFAIVTGNFMFGRDEAAANTIWFTVSNTAPVIIPLLRKLAKKAKIDATFAIPYEQRNILLLLDYTSNYNSFLRKNPREGEGEPSRPRKR</sequence>
<comment type="caution">
    <text evidence="1">The sequence shown here is derived from an EMBL/GenBank/DDBJ whole genome shotgun (WGS) entry which is preliminary data.</text>
</comment>
<name>A0ACB7WXU3_9ERIC</name>
<evidence type="ECO:0000313" key="2">
    <source>
        <dbReference type="Proteomes" id="UP000828048"/>
    </source>
</evidence>
<dbReference type="Proteomes" id="UP000828048">
    <property type="component" value="Chromosome 2"/>
</dbReference>
<dbReference type="EMBL" id="CM037152">
    <property type="protein sequence ID" value="KAH7833289.1"/>
    <property type="molecule type" value="Genomic_DNA"/>
</dbReference>
<organism evidence="1 2">
    <name type="scientific">Vaccinium darrowii</name>
    <dbReference type="NCBI Taxonomy" id="229202"/>
    <lineage>
        <taxon>Eukaryota</taxon>
        <taxon>Viridiplantae</taxon>
        <taxon>Streptophyta</taxon>
        <taxon>Embryophyta</taxon>
        <taxon>Tracheophyta</taxon>
        <taxon>Spermatophyta</taxon>
        <taxon>Magnoliopsida</taxon>
        <taxon>eudicotyledons</taxon>
        <taxon>Gunneridae</taxon>
        <taxon>Pentapetalae</taxon>
        <taxon>asterids</taxon>
        <taxon>Ericales</taxon>
        <taxon>Ericaceae</taxon>
        <taxon>Vaccinioideae</taxon>
        <taxon>Vaccinieae</taxon>
        <taxon>Vaccinium</taxon>
    </lineage>
</organism>
<gene>
    <name evidence="1" type="ORF">Vadar_004837</name>
</gene>
<proteinExistence type="predicted"/>